<protein>
    <submittedName>
        <fullName evidence="2">PilZ domain-containing protein</fullName>
    </submittedName>
</protein>
<reference evidence="2 3" key="1">
    <citation type="submission" date="2018-10" db="EMBL/GenBank/DDBJ databases">
        <title>Genomic Encyclopedia of Archaeal and Bacterial Type Strains, Phase II (KMG-II): from individual species to whole genera.</title>
        <authorList>
            <person name="Goeker M."/>
        </authorList>
    </citation>
    <scope>NUCLEOTIDE SEQUENCE [LARGE SCALE GENOMIC DNA]</scope>
    <source>
        <strain evidence="2 3">DSM 14954</strain>
    </source>
</reference>
<dbReference type="InterPro" id="IPR009875">
    <property type="entry name" value="PilZ_domain"/>
</dbReference>
<comment type="caution">
    <text evidence="2">The sequence shown here is derived from an EMBL/GenBank/DDBJ whole genome shotgun (WGS) entry which is preliminary data.</text>
</comment>
<evidence type="ECO:0000259" key="1">
    <source>
        <dbReference type="Pfam" id="PF07238"/>
    </source>
</evidence>
<keyword evidence="3" id="KW-1185">Reference proteome</keyword>
<dbReference type="Pfam" id="PF07238">
    <property type="entry name" value="PilZ"/>
    <property type="match status" value="1"/>
</dbReference>
<evidence type="ECO:0000313" key="3">
    <source>
        <dbReference type="Proteomes" id="UP000278962"/>
    </source>
</evidence>
<dbReference type="EMBL" id="RBIL01000001">
    <property type="protein sequence ID" value="RKQ93403.1"/>
    <property type="molecule type" value="Genomic_DNA"/>
</dbReference>
<organism evidence="2 3">
    <name type="scientific">Solirubrobacter pauli</name>
    <dbReference type="NCBI Taxonomy" id="166793"/>
    <lineage>
        <taxon>Bacteria</taxon>
        <taxon>Bacillati</taxon>
        <taxon>Actinomycetota</taxon>
        <taxon>Thermoleophilia</taxon>
        <taxon>Solirubrobacterales</taxon>
        <taxon>Solirubrobacteraceae</taxon>
        <taxon>Solirubrobacter</taxon>
    </lineage>
</organism>
<sequence length="109" mass="12222">MSGERRRSWRTEIALECTLHRKTGKVIEAMTLDLGPGGMRVKANRPMAVDELFEFELPDRGRINGRARVVGERGYRIYALRFEKLGDEARAELAAVAKEASPNPPSPAR</sequence>
<name>A0A660LHM0_9ACTN</name>
<dbReference type="Gene3D" id="2.40.10.220">
    <property type="entry name" value="predicted glycosyltransferase like domains"/>
    <property type="match status" value="1"/>
</dbReference>
<dbReference type="AlphaFoldDB" id="A0A660LHM0"/>
<proteinExistence type="predicted"/>
<evidence type="ECO:0000313" key="2">
    <source>
        <dbReference type="EMBL" id="RKQ93403.1"/>
    </source>
</evidence>
<dbReference type="Proteomes" id="UP000278962">
    <property type="component" value="Unassembled WGS sequence"/>
</dbReference>
<feature type="domain" description="PilZ" evidence="1">
    <location>
        <begin position="4"/>
        <end position="95"/>
    </location>
</feature>
<accession>A0A660LHM0</accession>
<gene>
    <name evidence="2" type="ORF">C8N24_3269</name>
</gene>
<dbReference type="SUPFAM" id="SSF141371">
    <property type="entry name" value="PilZ domain-like"/>
    <property type="match status" value="1"/>
</dbReference>
<dbReference type="GO" id="GO:0035438">
    <property type="term" value="F:cyclic-di-GMP binding"/>
    <property type="evidence" value="ECO:0007669"/>
    <property type="project" value="InterPro"/>
</dbReference>
<dbReference type="RefSeq" id="WP_121251495.1">
    <property type="nucleotide sequence ID" value="NZ_RBIL01000001.1"/>
</dbReference>